<dbReference type="Gene3D" id="3.30.300.30">
    <property type="match status" value="1"/>
</dbReference>
<dbReference type="PROSITE" id="PS00455">
    <property type="entry name" value="AMP_BINDING"/>
    <property type="match status" value="1"/>
</dbReference>
<dbReference type="PANTHER" id="PTHR43201:SF8">
    <property type="entry name" value="ACYL-COA SYNTHETASE FAMILY MEMBER 3"/>
    <property type="match status" value="1"/>
</dbReference>
<reference evidence="4" key="1">
    <citation type="submission" date="2018-05" db="EMBL/GenBank/DDBJ databases">
        <authorList>
            <person name="Lanie J.A."/>
            <person name="Ng W.-L."/>
            <person name="Kazmierczak K.M."/>
            <person name="Andrzejewski T.M."/>
            <person name="Davidsen T.M."/>
            <person name="Wayne K.J."/>
            <person name="Tettelin H."/>
            <person name="Glass J.I."/>
            <person name="Rusch D."/>
            <person name="Podicherti R."/>
            <person name="Tsui H.-C.T."/>
            <person name="Winkler M.E."/>
        </authorList>
    </citation>
    <scope>NUCLEOTIDE SEQUENCE</scope>
</reference>
<dbReference type="GO" id="GO:0006631">
    <property type="term" value="P:fatty acid metabolic process"/>
    <property type="evidence" value="ECO:0007669"/>
    <property type="project" value="TreeGrafter"/>
</dbReference>
<feature type="domain" description="AMP-binding enzyme C-terminal" evidence="3">
    <location>
        <begin position="413"/>
        <end position="486"/>
    </location>
</feature>
<dbReference type="AlphaFoldDB" id="A0A381PAF5"/>
<dbReference type="InterPro" id="IPR000873">
    <property type="entry name" value="AMP-dep_synth/lig_dom"/>
</dbReference>
<dbReference type="Gene3D" id="3.40.50.12780">
    <property type="entry name" value="N-terminal domain of ligase-like"/>
    <property type="match status" value="1"/>
</dbReference>
<evidence type="ECO:0000313" key="4">
    <source>
        <dbReference type="EMBL" id="SUZ63951.1"/>
    </source>
</evidence>
<proteinExistence type="inferred from homology"/>
<name>A0A381PAF5_9ZZZZ</name>
<sequence>MSNWHRHLPDQMDPSNIELTTGESLPAVWVSHWQRQPERKIIHDPTAGWVSAGDLLDRSAVIARRLANVGVEQGDRVLLSAASSVELVAAHTAVLRLGAVAVPTNGAYRADEVSHVVADARPKVAIVDQPEWTEWIRSCDSTVLVTDPSVDLEEGSNVRLDQVEGRASALIGYTSGTTGRPKGAVLSHRNLLSSVRALEIAWRWQPEDLLVLALPLFHMHGLGVGLHGSLAVGAQAVLLPEFDVTAVFDAINQHEASMFFGVPTMYNRLVESPRAPELNRLRLCVSGSAPLAADLHQRIYEVSGQRVLERYGMTETVMLVSNPYEEERRPGAVGFPLPGVEVRLKGQPPEIQVKGPNVFQGYWERPEANEEAFDGDWFRTGDLGALDVDGYLSIVGRAKELIISGGFNVYPREVEDVISQHEAIRECAVVGETDDEWGEAVVAFVVADRDLEDDEIKNFVGERLADYKRPQRTYRTDALPRNALGKVQKHRLKEQLTG</sequence>
<dbReference type="EMBL" id="UINC01000928">
    <property type="protein sequence ID" value="SUZ63951.1"/>
    <property type="molecule type" value="Genomic_DNA"/>
</dbReference>
<evidence type="ECO:0000259" key="2">
    <source>
        <dbReference type="Pfam" id="PF00501"/>
    </source>
</evidence>
<evidence type="ECO:0000256" key="1">
    <source>
        <dbReference type="ARBA" id="ARBA00006432"/>
    </source>
</evidence>
<dbReference type="SUPFAM" id="SSF56801">
    <property type="entry name" value="Acetyl-CoA synthetase-like"/>
    <property type="match status" value="1"/>
</dbReference>
<dbReference type="InterPro" id="IPR025110">
    <property type="entry name" value="AMP-bd_C"/>
</dbReference>
<evidence type="ECO:0008006" key="5">
    <source>
        <dbReference type="Google" id="ProtNLM"/>
    </source>
</evidence>
<dbReference type="GO" id="GO:0031956">
    <property type="term" value="F:medium-chain fatty acid-CoA ligase activity"/>
    <property type="evidence" value="ECO:0007669"/>
    <property type="project" value="TreeGrafter"/>
</dbReference>
<dbReference type="InterPro" id="IPR045851">
    <property type="entry name" value="AMP-bd_C_sf"/>
</dbReference>
<dbReference type="InterPro" id="IPR020845">
    <property type="entry name" value="AMP-binding_CS"/>
</dbReference>
<accession>A0A381PAF5</accession>
<protein>
    <recommendedName>
        <fullName evidence="5">Long-chain fatty acid--CoA ligase</fullName>
    </recommendedName>
</protein>
<feature type="domain" description="AMP-dependent synthetase/ligase" evidence="2">
    <location>
        <begin position="32"/>
        <end position="363"/>
    </location>
</feature>
<organism evidence="4">
    <name type="scientific">marine metagenome</name>
    <dbReference type="NCBI Taxonomy" id="408172"/>
    <lineage>
        <taxon>unclassified sequences</taxon>
        <taxon>metagenomes</taxon>
        <taxon>ecological metagenomes</taxon>
    </lineage>
</organism>
<dbReference type="Pfam" id="PF00501">
    <property type="entry name" value="AMP-binding"/>
    <property type="match status" value="1"/>
</dbReference>
<gene>
    <name evidence="4" type="ORF">METZ01_LOCUS16805</name>
</gene>
<dbReference type="Pfam" id="PF13193">
    <property type="entry name" value="AMP-binding_C"/>
    <property type="match status" value="1"/>
</dbReference>
<evidence type="ECO:0000259" key="3">
    <source>
        <dbReference type="Pfam" id="PF13193"/>
    </source>
</evidence>
<dbReference type="InterPro" id="IPR042099">
    <property type="entry name" value="ANL_N_sf"/>
</dbReference>
<comment type="similarity">
    <text evidence="1">Belongs to the ATP-dependent AMP-binding enzyme family.</text>
</comment>
<dbReference type="PANTHER" id="PTHR43201">
    <property type="entry name" value="ACYL-COA SYNTHETASE"/>
    <property type="match status" value="1"/>
</dbReference>